<evidence type="ECO:0000313" key="2">
    <source>
        <dbReference type="Proteomes" id="UP001222027"/>
    </source>
</evidence>
<dbReference type="EMBL" id="JAQQAF010000003">
    <property type="protein sequence ID" value="KAJ8499667.1"/>
    <property type="molecule type" value="Genomic_DNA"/>
</dbReference>
<accession>A0AAV8RKZ0</accession>
<evidence type="ECO:0000313" key="1">
    <source>
        <dbReference type="EMBL" id="KAJ8499667.1"/>
    </source>
</evidence>
<protein>
    <submittedName>
        <fullName evidence="1">Uncharacterized protein</fullName>
    </submittedName>
</protein>
<gene>
    <name evidence="1" type="ORF">OPV22_010219</name>
</gene>
<proteinExistence type="predicted"/>
<dbReference type="Proteomes" id="UP001222027">
    <property type="component" value="Unassembled WGS sequence"/>
</dbReference>
<organism evidence="1 2">
    <name type="scientific">Ensete ventricosum</name>
    <name type="common">Abyssinian banana</name>
    <name type="synonym">Musa ensete</name>
    <dbReference type="NCBI Taxonomy" id="4639"/>
    <lineage>
        <taxon>Eukaryota</taxon>
        <taxon>Viridiplantae</taxon>
        <taxon>Streptophyta</taxon>
        <taxon>Embryophyta</taxon>
        <taxon>Tracheophyta</taxon>
        <taxon>Spermatophyta</taxon>
        <taxon>Magnoliopsida</taxon>
        <taxon>Liliopsida</taxon>
        <taxon>Zingiberales</taxon>
        <taxon>Musaceae</taxon>
        <taxon>Ensete</taxon>
    </lineage>
</organism>
<keyword evidence="2" id="KW-1185">Reference proteome</keyword>
<dbReference type="AlphaFoldDB" id="A0AAV8RKZ0"/>
<reference evidence="1 2" key="1">
    <citation type="submission" date="2022-12" db="EMBL/GenBank/DDBJ databases">
        <title>Chromosome-scale assembly of the Ensete ventricosum genome.</title>
        <authorList>
            <person name="Dussert Y."/>
            <person name="Stocks J."/>
            <person name="Wendawek A."/>
            <person name="Woldeyes F."/>
            <person name="Nichols R.A."/>
            <person name="Borrell J.S."/>
        </authorList>
    </citation>
    <scope>NUCLEOTIDE SEQUENCE [LARGE SCALE GENOMIC DNA]</scope>
    <source>
        <strain evidence="2">cv. Maze</strain>
        <tissue evidence="1">Seeds</tissue>
    </source>
</reference>
<name>A0AAV8RKZ0_ENSVE</name>
<comment type="caution">
    <text evidence="1">The sequence shown here is derived from an EMBL/GenBank/DDBJ whole genome shotgun (WGS) entry which is preliminary data.</text>
</comment>
<sequence length="130" mass="13779">MPENSFTLPSSALLGIFSPLDVAPLLGVSSFLPRVTSFLFTLPRWPTNSGSTVTDSLAGSVMEHRPLALFLFFSTTALISPPRPEISFFTGALPSLKLRGALPPHESGCVIVAEEEFEEPVDLGAASSSS</sequence>